<dbReference type="InterPro" id="IPR029068">
    <property type="entry name" value="Glyas_Bleomycin-R_OHBP_Dase"/>
</dbReference>
<dbReference type="Gene3D" id="3.10.180.10">
    <property type="entry name" value="2,3-Dihydroxybiphenyl 1,2-Dioxygenase, domain 1"/>
    <property type="match status" value="1"/>
</dbReference>
<proteinExistence type="predicted"/>
<dbReference type="AlphaFoldDB" id="A0AAV9VPV0"/>
<evidence type="ECO:0008006" key="3">
    <source>
        <dbReference type="Google" id="ProtNLM"/>
    </source>
</evidence>
<comment type="caution">
    <text evidence="1">The sequence shown here is derived from an EMBL/GenBank/DDBJ whole genome shotgun (WGS) entry which is preliminary data.</text>
</comment>
<dbReference type="EMBL" id="JAVHNS010000001">
    <property type="protein sequence ID" value="KAK6363175.1"/>
    <property type="molecule type" value="Genomic_DNA"/>
</dbReference>
<sequence length="134" mass="14923">MQLYIEIQADIPTRAVTFYTTLFPTWSFQKDPSLPIEYYRGTLSPASSSSPPTSAINILKRPTNPPPPMHGTNAFVCSFPVDDEAALDNIENKVVELGGQVAMQKFEIPGRGWHAYFVDTEGNTFGVFTTAYRE</sequence>
<name>A0AAV9VPV0_9PEZI</name>
<organism evidence="1 2">
    <name type="scientific">Orbilia blumenaviensis</name>
    <dbReference type="NCBI Taxonomy" id="1796055"/>
    <lineage>
        <taxon>Eukaryota</taxon>
        <taxon>Fungi</taxon>
        <taxon>Dikarya</taxon>
        <taxon>Ascomycota</taxon>
        <taxon>Pezizomycotina</taxon>
        <taxon>Orbiliomycetes</taxon>
        <taxon>Orbiliales</taxon>
        <taxon>Orbiliaceae</taxon>
        <taxon>Orbilia</taxon>
    </lineage>
</organism>
<dbReference type="SUPFAM" id="SSF54593">
    <property type="entry name" value="Glyoxalase/Bleomycin resistance protein/Dihydroxybiphenyl dioxygenase"/>
    <property type="match status" value="1"/>
</dbReference>
<accession>A0AAV9VPV0</accession>
<protein>
    <recommendedName>
        <fullName evidence="3">VOC domain-containing protein</fullName>
    </recommendedName>
</protein>
<gene>
    <name evidence="1" type="ORF">TWF730_000620</name>
</gene>
<evidence type="ECO:0000313" key="2">
    <source>
        <dbReference type="Proteomes" id="UP001373714"/>
    </source>
</evidence>
<keyword evidence="2" id="KW-1185">Reference proteome</keyword>
<evidence type="ECO:0000313" key="1">
    <source>
        <dbReference type="EMBL" id="KAK6363175.1"/>
    </source>
</evidence>
<dbReference type="Proteomes" id="UP001373714">
    <property type="component" value="Unassembled WGS sequence"/>
</dbReference>
<reference evidence="1 2" key="1">
    <citation type="submission" date="2019-10" db="EMBL/GenBank/DDBJ databases">
        <authorList>
            <person name="Palmer J.M."/>
        </authorList>
    </citation>
    <scope>NUCLEOTIDE SEQUENCE [LARGE SCALE GENOMIC DNA]</scope>
    <source>
        <strain evidence="1 2">TWF730</strain>
    </source>
</reference>